<keyword evidence="3 4" id="KW-0408">Iron</keyword>
<dbReference type="AlphaFoldDB" id="A0AAD0STR5"/>
<dbReference type="Pfam" id="PF09086">
    <property type="entry name" value="DUF1924"/>
    <property type="match status" value="1"/>
</dbReference>
<dbReference type="GO" id="GO:0009055">
    <property type="term" value="F:electron transfer activity"/>
    <property type="evidence" value="ECO:0007669"/>
    <property type="project" value="InterPro"/>
</dbReference>
<evidence type="ECO:0000256" key="2">
    <source>
        <dbReference type="ARBA" id="ARBA00022723"/>
    </source>
</evidence>
<evidence type="ECO:0000256" key="3">
    <source>
        <dbReference type="ARBA" id="ARBA00023004"/>
    </source>
</evidence>
<feature type="domain" description="Cytochrome c" evidence="5">
    <location>
        <begin position="40"/>
        <end position="134"/>
    </location>
</feature>
<organism evidence="6 7">
    <name type="scientific">Arcobacter suis CECT 7833</name>
    <dbReference type="NCBI Taxonomy" id="663365"/>
    <lineage>
        <taxon>Bacteria</taxon>
        <taxon>Pseudomonadati</taxon>
        <taxon>Campylobacterota</taxon>
        <taxon>Epsilonproteobacteria</taxon>
        <taxon>Campylobacterales</taxon>
        <taxon>Arcobacteraceae</taxon>
        <taxon>Arcobacter</taxon>
    </lineage>
</organism>
<keyword evidence="2 4" id="KW-0479">Metal-binding</keyword>
<dbReference type="EMBL" id="CP032100">
    <property type="protein sequence ID" value="AXX91027.1"/>
    <property type="molecule type" value="Genomic_DNA"/>
</dbReference>
<accession>A0AAD0STR5</accession>
<dbReference type="InterPro" id="IPR015170">
    <property type="entry name" value="DUF1924_SHP"/>
</dbReference>
<reference evidence="6 7" key="1">
    <citation type="submission" date="2018-08" db="EMBL/GenBank/DDBJ databases">
        <title>Complete genome of the Arcobacter suis type strain LMG 26152.</title>
        <authorList>
            <person name="Miller W.G."/>
            <person name="Yee E."/>
            <person name="Bono J.L."/>
        </authorList>
    </citation>
    <scope>NUCLEOTIDE SEQUENCE [LARGE SCALE GENOMIC DNA]</scope>
    <source>
        <strain evidence="6 7">CECT 7833</strain>
    </source>
</reference>
<dbReference type="PROSITE" id="PS51007">
    <property type="entry name" value="CYTC"/>
    <property type="match status" value="1"/>
</dbReference>
<evidence type="ECO:0000313" key="7">
    <source>
        <dbReference type="Proteomes" id="UP000263040"/>
    </source>
</evidence>
<dbReference type="KEGG" id="asui:ASUIS_2619"/>
<evidence type="ECO:0000256" key="4">
    <source>
        <dbReference type="PROSITE-ProRule" id="PRU00433"/>
    </source>
</evidence>
<name>A0AAD0STR5_9BACT</name>
<keyword evidence="1 4" id="KW-0349">Heme</keyword>
<dbReference type="Gene3D" id="1.10.760.10">
    <property type="entry name" value="Cytochrome c-like domain"/>
    <property type="match status" value="1"/>
</dbReference>
<proteinExistence type="predicted"/>
<dbReference type="Proteomes" id="UP000263040">
    <property type="component" value="Chromosome"/>
</dbReference>
<evidence type="ECO:0000256" key="1">
    <source>
        <dbReference type="ARBA" id="ARBA00022617"/>
    </source>
</evidence>
<dbReference type="GO" id="GO:0046872">
    <property type="term" value="F:metal ion binding"/>
    <property type="evidence" value="ECO:0007669"/>
    <property type="project" value="UniProtKB-KW"/>
</dbReference>
<gene>
    <name evidence="6" type="ORF">ASUIS_2619</name>
</gene>
<protein>
    <submittedName>
        <fullName evidence="6">DUF1924 domain-containing protein</fullName>
    </submittedName>
</protein>
<keyword evidence="7" id="KW-1185">Reference proteome</keyword>
<dbReference type="InterPro" id="IPR036909">
    <property type="entry name" value="Cyt_c-like_dom_sf"/>
</dbReference>
<dbReference type="SUPFAM" id="SSF46626">
    <property type="entry name" value="Cytochrome c"/>
    <property type="match status" value="1"/>
</dbReference>
<evidence type="ECO:0000313" key="6">
    <source>
        <dbReference type="EMBL" id="AXX91027.1"/>
    </source>
</evidence>
<sequence length="136" mass="15460">MKFLILAALVFNFGFSAVVDDYLSSLKQEVLKENPKFTAFDAKRGEEIFTSKHMGKKGKEIACTSCHGIDLNKSSENFFTGKVIEPLSPKANPKRFTDRAEIEKWLKRNFNDVYNREGTALEKGDVVTYILSKDQK</sequence>
<dbReference type="GO" id="GO:0020037">
    <property type="term" value="F:heme binding"/>
    <property type="evidence" value="ECO:0007669"/>
    <property type="project" value="InterPro"/>
</dbReference>
<dbReference type="InterPro" id="IPR009056">
    <property type="entry name" value="Cyt_c-like_dom"/>
</dbReference>
<evidence type="ECO:0000259" key="5">
    <source>
        <dbReference type="PROSITE" id="PS51007"/>
    </source>
</evidence>
<dbReference type="RefSeq" id="WP_118887585.1">
    <property type="nucleotide sequence ID" value="NZ_CP032100.1"/>
</dbReference>